<gene>
    <name evidence="1" type="ORF">Q644_12705</name>
</gene>
<organism evidence="1 2">
    <name type="scientific">Brucella intermedia 229E</name>
    <dbReference type="NCBI Taxonomy" id="1337887"/>
    <lineage>
        <taxon>Bacteria</taxon>
        <taxon>Pseudomonadati</taxon>
        <taxon>Pseudomonadota</taxon>
        <taxon>Alphaproteobacteria</taxon>
        <taxon>Hyphomicrobiales</taxon>
        <taxon>Brucellaceae</taxon>
        <taxon>Brucella/Ochrobactrum group</taxon>
        <taxon>Brucella</taxon>
    </lineage>
</organism>
<proteinExistence type="predicted"/>
<comment type="caution">
    <text evidence="1">The sequence shown here is derived from an EMBL/GenBank/DDBJ whole genome shotgun (WGS) entry which is preliminary data.</text>
</comment>
<dbReference type="AlphaFoldDB" id="U4VK26"/>
<sequence>MTRKEPAFREGPFTPELGRAAVALVEERVRRGLPPGSVVSVTGLPLTPAIEAARARGVLNRLPMFKEITETGVRWEDGREQSFDVILWCTGFRSSLDHLAPPLQLRNSEGGILMTGRLATQVAADARIHLVGYGPSASTIGANRAGGAAARELASHLGLI</sequence>
<dbReference type="InterPro" id="IPR036188">
    <property type="entry name" value="FAD/NAD-bd_sf"/>
</dbReference>
<name>U4VK26_9HYPH</name>
<evidence type="ECO:0008006" key="3">
    <source>
        <dbReference type="Google" id="ProtNLM"/>
    </source>
</evidence>
<accession>U4VK26</accession>
<dbReference type="EMBL" id="ASXJ01000035">
    <property type="protein sequence ID" value="ERM03171.1"/>
    <property type="molecule type" value="Genomic_DNA"/>
</dbReference>
<protein>
    <recommendedName>
        <fullName evidence="3">Pyridine nucleotide-disulfide oxidoreductase</fullName>
    </recommendedName>
</protein>
<dbReference type="PATRIC" id="fig|1337887.3.peg.752"/>
<evidence type="ECO:0000313" key="1">
    <source>
        <dbReference type="EMBL" id="ERM03171.1"/>
    </source>
</evidence>
<reference evidence="1 2" key="1">
    <citation type="journal article" date="2014" name="FEMS Microbiol. Lett.">
        <title>Genome sequencing analysis reveals virulence-related gene content of Ochrobactrum intermedium strain 229E, a urease-positive strain isolated from the human gastric niche.</title>
        <authorList>
            <person name="Kulkarni G.J."/>
            <person name="Shetty S."/>
            <person name="Dharne M.S."/>
            <person name="Shouche Y.S."/>
        </authorList>
    </citation>
    <scope>NUCLEOTIDE SEQUENCE [LARGE SCALE GENOMIC DNA]</scope>
    <source>
        <strain evidence="1 2">229E</strain>
    </source>
</reference>
<dbReference type="Proteomes" id="UP000016842">
    <property type="component" value="Unassembled WGS sequence"/>
</dbReference>
<evidence type="ECO:0000313" key="2">
    <source>
        <dbReference type="Proteomes" id="UP000016842"/>
    </source>
</evidence>
<dbReference type="SUPFAM" id="SSF51905">
    <property type="entry name" value="FAD/NAD(P)-binding domain"/>
    <property type="match status" value="1"/>
</dbReference>
<dbReference type="Gene3D" id="3.50.50.60">
    <property type="entry name" value="FAD/NAD(P)-binding domain"/>
    <property type="match status" value="1"/>
</dbReference>